<evidence type="ECO:0000313" key="2">
    <source>
        <dbReference type="EMBL" id="RBP70601.1"/>
    </source>
</evidence>
<dbReference type="Proteomes" id="UP000253509">
    <property type="component" value="Unassembled WGS sequence"/>
</dbReference>
<dbReference type="RefSeq" id="WP_113904725.1">
    <property type="nucleotide sequence ID" value="NZ_QNSB01000008.1"/>
</dbReference>
<organism evidence="2 3">
    <name type="scientific">Brevibacterium celere</name>
    <dbReference type="NCBI Taxonomy" id="225845"/>
    <lineage>
        <taxon>Bacteria</taxon>
        <taxon>Bacillati</taxon>
        <taxon>Actinomycetota</taxon>
        <taxon>Actinomycetes</taxon>
        <taxon>Micrococcales</taxon>
        <taxon>Brevibacteriaceae</taxon>
        <taxon>Brevibacterium</taxon>
    </lineage>
</organism>
<sequence length="100" mass="10862">MASEPNVDLSEIARVCERFGVASLRVTGAALTDSEVPPTSSLTFLVEFRPDAQRDFGTFFTLGDELQRIVGRPVELFDRRSLSGPDAPPPGGETHVVYPV</sequence>
<name>A0A366IIW9_9MICO</name>
<dbReference type="EMBL" id="QNSB01000008">
    <property type="protein sequence ID" value="RBP70601.1"/>
    <property type="molecule type" value="Genomic_DNA"/>
</dbReference>
<gene>
    <name evidence="2" type="ORF">DFO65_10853</name>
</gene>
<dbReference type="Gene3D" id="3.30.460.10">
    <property type="entry name" value="Beta Polymerase, domain 2"/>
    <property type="match status" value="1"/>
</dbReference>
<feature type="region of interest" description="Disordered" evidence="1">
    <location>
        <begin position="80"/>
        <end position="100"/>
    </location>
</feature>
<protein>
    <submittedName>
        <fullName evidence="2">Uncharacterized protein</fullName>
    </submittedName>
</protein>
<dbReference type="AlphaFoldDB" id="A0A366IIW9"/>
<dbReference type="InterPro" id="IPR043519">
    <property type="entry name" value="NT_sf"/>
</dbReference>
<proteinExistence type="predicted"/>
<accession>A0A366IIW9</accession>
<evidence type="ECO:0000256" key="1">
    <source>
        <dbReference type="SAM" id="MobiDB-lite"/>
    </source>
</evidence>
<comment type="caution">
    <text evidence="2">The sequence shown here is derived from an EMBL/GenBank/DDBJ whole genome shotgun (WGS) entry which is preliminary data.</text>
</comment>
<reference evidence="2 3" key="1">
    <citation type="submission" date="2018-06" db="EMBL/GenBank/DDBJ databases">
        <title>Freshwater and sediment microbial communities from various areas in North America, analyzing microbe dynamics in response to fracking.</title>
        <authorList>
            <person name="Lamendella R."/>
        </authorList>
    </citation>
    <scope>NUCLEOTIDE SEQUENCE [LARGE SCALE GENOMIC DNA]</scope>
    <source>
        <strain evidence="2 3">3b_TX</strain>
    </source>
</reference>
<keyword evidence="3" id="KW-1185">Reference proteome</keyword>
<evidence type="ECO:0000313" key="3">
    <source>
        <dbReference type="Proteomes" id="UP000253509"/>
    </source>
</evidence>